<reference evidence="3" key="1">
    <citation type="journal article" date="2019" name="Int. J. Syst. Evol. Microbiol.">
        <title>The Global Catalogue of Microorganisms (GCM) 10K type strain sequencing project: providing services to taxonomists for standard genome sequencing and annotation.</title>
        <authorList>
            <consortium name="The Broad Institute Genomics Platform"/>
            <consortium name="The Broad Institute Genome Sequencing Center for Infectious Disease"/>
            <person name="Wu L."/>
            <person name="Ma J."/>
        </authorList>
    </citation>
    <scope>NUCLEOTIDE SEQUENCE [LARGE SCALE GENOMIC DNA]</scope>
    <source>
        <strain evidence="3">JCM 13249</strain>
    </source>
</reference>
<keyword evidence="3" id="KW-1185">Reference proteome</keyword>
<dbReference type="EMBL" id="BAAALS010000011">
    <property type="protein sequence ID" value="GAA1754279.1"/>
    <property type="molecule type" value="Genomic_DNA"/>
</dbReference>
<evidence type="ECO:0000256" key="1">
    <source>
        <dbReference type="SAM" id="MobiDB-lite"/>
    </source>
</evidence>
<accession>A0ABP4WM43</accession>
<feature type="compositionally biased region" description="Gly residues" evidence="1">
    <location>
        <begin position="88"/>
        <end position="102"/>
    </location>
</feature>
<sequence length="242" mass="24542">MRLTVGPLPAAVYWRRRAVVLSAIVLIFLVIFYSCSGPGGNSTGGAATATATPPVDAEPVPTETILRPTVETPPPTSATPSSSAFTLPGGGGGGGGSGGGGSEPTEAAQGGACTDTEMVVTAKPASGKVAAGATVDFTITFRNASKRSCSRDIGADAQELRLMDGQKVIWSSDDCNPRSGSAVRRFAPEDAVSFTLTWNGKRSRTGSGTKVCTGAKAPEIGAYQLVGRLGTAYSSPTALRLT</sequence>
<proteinExistence type="predicted"/>
<evidence type="ECO:0000313" key="3">
    <source>
        <dbReference type="Proteomes" id="UP001500655"/>
    </source>
</evidence>
<protein>
    <submittedName>
        <fullName evidence="2">Uncharacterized protein</fullName>
    </submittedName>
</protein>
<dbReference type="PROSITE" id="PS51257">
    <property type="entry name" value="PROKAR_LIPOPROTEIN"/>
    <property type="match status" value="1"/>
</dbReference>
<name>A0ABP4WM43_9ACTN</name>
<evidence type="ECO:0000313" key="2">
    <source>
        <dbReference type="EMBL" id="GAA1754279.1"/>
    </source>
</evidence>
<organism evidence="2 3">
    <name type="scientific">Luedemannella helvata</name>
    <dbReference type="NCBI Taxonomy" id="349315"/>
    <lineage>
        <taxon>Bacteria</taxon>
        <taxon>Bacillati</taxon>
        <taxon>Actinomycetota</taxon>
        <taxon>Actinomycetes</taxon>
        <taxon>Micromonosporales</taxon>
        <taxon>Micromonosporaceae</taxon>
        <taxon>Luedemannella</taxon>
    </lineage>
</organism>
<comment type="caution">
    <text evidence="2">The sequence shown here is derived from an EMBL/GenBank/DDBJ whole genome shotgun (WGS) entry which is preliminary data.</text>
</comment>
<dbReference type="RefSeq" id="WP_344080975.1">
    <property type="nucleotide sequence ID" value="NZ_BAAALS010000011.1"/>
</dbReference>
<dbReference type="Proteomes" id="UP001500655">
    <property type="component" value="Unassembled WGS sequence"/>
</dbReference>
<gene>
    <name evidence="2" type="ORF">GCM10009681_26810</name>
</gene>
<feature type="region of interest" description="Disordered" evidence="1">
    <location>
        <begin position="66"/>
        <end position="109"/>
    </location>
</feature>